<evidence type="ECO:0000256" key="4">
    <source>
        <dbReference type="ARBA" id="ARBA00022989"/>
    </source>
</evidence>
<dbReference type="OrthoDB" id="745212at2"/>
<evidence type="ECO:0000256" key="5">
    <source>
        <dbReference type="ARBA" id="ARBA00023136"/>
    </source>
</evidence>
<evidence type="ECO:0000259" key="7">
    <source>
        <dbReference type="Pfam" id="PF02706"/>
    </source>
</evidence>
<dbReference type="GO" id="GO:0005886">
    <property type="term" value="C:plasma membrane"/>
    <property type="evidence" value="ECO:0007669"/>
    <property type="project" value="UniProtKB-SubCell"/>
</dbReference>
<dbReference type="InterPro" id="IPR050445">
    <property type="entry name" value="Bact_polysacc_biosynth/exp"/>
</dbReference>
<keyword evidence="9" id="KW-1185">Reference proteome</keyword>
<evidence type="ECO:0000256" key="1">
    <source>
        <dbReference type="ARBA" id="ARBA00004651"/>
    </source>
</evidence>
<name>A0A1I7MYC7_9BACT</name>
<sequence>MTETHRPIPVEDEISIKDLILKFREWIQYLRSKWLILLICGIVGAALGLVYSLVSRPKYIATLTFALEENSSNDLLSSYAGLASQFGFNLGSSGGVFSEDNIMQLMQSRLMITRTLLDTIYDARGRMMSLADYYIDMNHLRRSWKKNHHIPVDLSFPAGISADSLTYIQDSLMGKFCESIVKNYLDIEKSTKEGSIISVTCTAPDELFAKTFADDLVKHVSLFYIQTKTKRAASNLNVIQARLDSVRQAYHAALYGTAVSTDQNLNPARAIVSVPTITKQTQAQILGAEYAELVKNLEIARMTLLQETPLIQIIDRPILPLKERKVGKLKGLVLGGFIGGVIAIFILMIRKTYQDITKDI</sequence>
<reference evidence="9" key="1">
    <citation type="submission" date="2016-10" db="EMBL/GenBank/DDBJ databases">
        <authorList>
            <person name="Varghese N."/>
            <person name="Submissions S."/>
        </authorList>
    </citation>
    <scope>NUCLEOTIDE SEQUENCE [LARGE SCALE GENOMIC DNA]</scope>
    <source>
        <strain evidence="9">DSM 14807</strain>
    </source>
</reference>
<comment type="subcellular location">
    <subcellularLocation>
        <location evidence="1">Cell membrane</location>
        <topology evidence="1">Multi-pass membrane protein</topology>
    </subcellularLocation>
</comment>
<protein>
    <submittedName>
        <fullName evidence="8">Chain length determinant protein</fullName>
    </submittedName>
</protein>
<dbReference type="InterPro" id="IPR003856">
    <property type="entry name" value="LPS_length_determ_N"/>
</dbReference>
<keyword evidence="5 6" id="KW-0472">Membrane</keyword>
<evidence type="ECO:0000256" key="3">
    <source>
        <dbReference type="ARBA" id="ARBA00022692"/>
    </source>
</evidence>
<evidence type="ECO:0000256" key="6">
    <source>
        <dbReference type="SAM" id="Phobius"/>
    </source>
</evidence>
<evidence type="ECO:0000313" key="8">
    <source>
        <dbReference type="EMBL" id="SFV27394.1"/>
    </source>
</evidence>
<feature type="transmembrane region" description="Helical" evidence="6">
    <location>
        <begin position="331"/>
        <end position="349"/>
    </location>
</feature>
<dbReference type="STRING" id="1393122.SAMN05660895_0101"/>
<keyword evidence="4 6" id="KW-1133">Transmembrane helix</keyword>
<dbReference type="RefSeq" id="WP_092456213.1">
    <property type="nucleotide sequence ID" value="NZ_FPCJ01000001.1"/>
</dbReference>
<dbReference type="Pfam" id="PF02706">
    <property type="entry name" value="Wzz"/>
    <property type="match status" value="1"/>
</dbReference>
<organism evidence="8 9">
    <name type="scientific">Thermoflavifilum thermophilum</name>
    <dbReference type="NCBI Taxonomy" id="1393122"/>
    <lineage>
        <taxon>Bacteria</taxon>
        <taxon>Pseudomonadati</taxon>
        <taxon>Bacteroidota</taxon>
        <taxon>Chitinophagia</taxon>
        <taxon>Chitinophagales</taxon>
        <taxon>Chitinophagaceae</taxon>
        <taxon>Thermoflavifilum</taxon>
    </lineage>
</organism>
<evidence type="ECO:0000313" key="9">
    <source>
        <dbReference type="Proteomes" id="UP000199537"/>
    </source>
</evidence>
<dbReference type="AlphaFoldDB" id="A0A1I7MYC7"/>
<feature type="transmembrane region" description="Helical" evidence="6">
    <location>
        <begin position="34"/>
        <end position="54"/>
    </location>
</feature>
<accession>A0A1I7MYC7</accession>
<dbReference type="Proteomes" id="UP000199537">
    <property type="component" value="Unassembled WGS sequence"/>
</dbReference>
<keyword evidence="3 6" id="KW-0812">Transmembrane</keyword>
<dbReference type="PANTHER" id="PTHR32309:SF13">
    <property type="entry name" value="FERRIC ENTEROBACTIN TRANSPORT PROTEIN FEPE"/>
    <property type="match status" value="1"/>
</dbReference>
<gene>
    <name evidence="8" type="ORF">SAMN05660895_0101</name>
</gene>
<evidence type="ECO:0000256" key="2">
    <source>
        <dbReference type="ARBA" id="ARBA00022475"/>
    </source>
</evidence>
<proteinExistence type="predicted"/>
<dbReference type="PANTHER" id="PTHR32309">
    <property type="entry name" value="TYROSINE-PROTEIN KINASE"/>
    <property type="match status" value="1"/>
</dbReference>
<feature type="domain" description="Polysaccharide chain length determinant N-terminal" evidence="7">
    <location>
        <begin position="27"/>
        <end position="114"/>
    </location>
</feature>
<dbReference type="GO" id="GO:0004713">
    <property type="term" value="F:protein tyrosine kinase activity"/>
    <property type="evidence" value="ECO:0007669"/>
    <property type="project" value="TreeGrafter"/>
</dbReference>
<keyword evidence="2" id="KW-1003">Cell membrane</keyword>
<dbReference type="EMBL" id="FPCJ01000001">
    <property type="protein sequence ID" value="SFV27394.1"/>
    <property type="molecule type" value="Genomic_DNA"/>
</dbReference>